<organism evidence="1 2">
    <name type="scientific">Rotaria magnacalcarata</name>
    <dbReference type="NCBI Taxonomy" id="392030"/>
    <lineage>
        <taxon>Eukaryota</taxon>
        <taxon>Metazoa</taxon>
        <taxon>Spiralia</taxon>
        <taxon>Gnathifera</taxon>
        <taxon>Rotifera</taxon>
        <taxon>Eurotatoria</taxon>
        <taxon>Bdelloidea</taxon>
        <taxon>Philodinida</taxon>
        <taxon>Philodinidae</taxon>
        <taxon>Rotaria</taxon>
    </lineage>
</organism>
<proteinExistence type="predicted"/>
<name>A0A8S3FDL2_9BILA</name>
<protein>
    <submittedName>
        <fullName evidence="1">Uncharacterized protein</fullName>
    </submittedName>
</protein>
<sequence length="145" mass="17134">MSLMQEIETNSMETRQLHSSQKEAIKKIAEFSGESNEIDIDEWLYDLNNLFSLMRLKDETRILETMGKLAGPALRCQLLQEFVHIHQEENQSVTSFYEHVIRKYRKARQCITEQQVITVLQTGVKNSLKEYLIRNEKDITKPDEW</sequence>
<comment type="caution">
    <text evidence="1">The sequence shown here is derived from an EMBL/GenBank/DDBJ whole genome shotgun (WGS) entry which is preliminary data.</text>
</comment>
<evidence type="ECO:0000313" key="2">
    <source>
        <dbReference type="Proteomes" id="UP000681967"/>
    </source>
</evidence>
<gene>
    <name evidence="1" type="ORF">BYL167_LOCUS66719</name>
</gene>
<reference evidence="1" key="1">
    <citation type="submission" date="2021-02" db="EMBL/GenBank/DDBJ databases">
        <authorList>
            <person name="Nowell W R."/>
        </authorList>
    </citation>
    <scope>NUCLEOTIDE SEQUENCE</scope>
</reference>
<dbReference type="EMBL" id="CAJOBH010243897">
    <property type="protein sequence ID" value="CAF5118525.1"/>
    <property type="molecule type" value="Genomic_DNA"/>
</dbReference>
<evidence type="ECO:0000313" key="1">
    <source>
        <dbReference type="EMBL" id="CAF5118525.1"/>
    </source>
</evidence>
<feature type="non-terminal residue" evidence="1">
    <location>
        <position position="1"/>
    </location>
</feature>
<dbReference type="Proteomes" id="UP000681967">
    <property type="component" value="Unassembled WGS sequence"/>
</dbReference>
<dbReference type="AlphaFoldDB" id="A0A8S3FDL2"/>
<accession>A0A8S3FDL2</accession>